<dbReference type="PROSITE" id="PS50110">
    <property type="entry name" value="RESPONSE_REGULATORY"/>
    <property type="match status" value="1"/>
</dbReference>
<evidence type="ECO:0000256" key="4">
    <source>
        <dbReference type="ARBA" id="ARBA00023125"/>
    </source>
</evidence>
<keyword evidence="2" id="KW-0902">Two-component regulatory system</keyword>
<evidence type="ECO:0000256" key="2">
    <source>
        <dbReference type="ARBA" id="ARBA00023012"/>
    </source>
</evidence>
<dbReference type="Pfam" id="PF13432">
    <property type="entry name" value="TPR_16"/>
    <property type="match status" value="1"/>
</dbReference>
<evidence type="ECO:0000256" key="5">
    <source>
        <dbReference type="ARBA" id="ARBA00023163"/>
    </source>
</evidence>
<evidence type="ECO:0000313" key="8">
    <source>
        <dbReference type="EMBL" id="NHZ32788.1"/>
    </source>
</evidence>
<keyword evidence="3" id="KW-0805">Transcription regulation</keyword>
<evidence type="ECO:0000256" key="1">
    <source>
        <dbReference type="ARBA" id="ARBA00022553"/>
    </source>
</evidence>
<keyword evidence="9" id="KW-1185">Reference proteome</keyword>
<sequence length="543" mass="58914">MQDNSNLSVLVIDPNPGMRGSLQNMLVQSSITKIDFAVNASTAIKQVDKRKYDLILCEYDLEGGGAESGQDGQQLLEDMRHHKLIGLGTIFIMITSEGVYSKVVSAAELTPTDYILKPFTVDTLSVRINRAIERRAVFLPTYQLIGQGNLREAIKSAAAGEASHPRHVADFARLRADMHVTLGELPQAEDIYSGILASKSIGWASLGLARVLFAQDKIEEAEVVVTKLIEDNPKFMAAYDLLAKCHEMNGAAYRAQKTLEEAVAISPHMVRRLRRLGEVALEAGDVVVAEKSFKQVVSKSKYSEFRDPEDHVNLVKTLLKKGDANQAGSVIRDMEKSLRGNAAIDACKAISVALLHESAGNTSAAVTELNAAVAAVRLSKGLSSDFKIGLARTCLSNRLDNAAAEVMLTVMNDVDSKVSMQDAMSVFVKAGRPDLAEGMNSRLMTQVQELLDLAAEKGNMGDVKGAVQTLLEAQHMAPKNVQVMVALAKAILRQLEDLGWDHPLAEVCISQLEAVRKIDPGNPLLPGLTEDYHGAQRKYGISS</sequence>
<evidence type="ECO:0000313" key="9">
    <source>
        <dbReference type="Proteomes" id="UP000785613"/>
    </source>
</evidence>
<proteinExistence type="predicted"/>
<comment type="caution">
    <text evidence="8">The sequence shown here is derived from an EMBL/GenBank/DDBJ whole genome shotgun (WGS) entry which is preliminary data.</text>
</comment>
<gene>
    <name evidence="8" type="ORF">F0185_04190</name>
</gene>
<keyword evidence="1" id="KW-0597">Phosphoprotein</keyword>
<keyword evidence="4" id="KW-0238">DNA-binding</keyword>
<dbReference type="CDD" id="cd17589">
    <property type="entry name" value="REC_TPR"/>
    <property type="match status" value="1"/>
</dbReference>
<dbReference type="EMBL" id="VUYU01000002">
    <property type="protein sequence ID" value="NHZ32788.1"/>
    <property type="molecule type" value="Genomic_DNA"/>
</dbReference>
<name>A0ABX0LD51_9BURK</name>
<dbReference type="PANTHER" id="PTHR48111:SF1">
    <property type="entry name" value="TWO-COMPONENT RESPONSE REGULATOR ORR33"/>
    <property type="match status" value="1"/>
</dbReference>
<dbReference type="Pfam" id="PF00072">
    <property type="entry name" value="Response_reg"/>
    <property type="match status" value="1"/>
</dbReference>
<evidence type="ECO:0000256" key="6">
    <source>
        <dbReference type="PROSITE-ProRule" id="PRU00169"/>
    </source>
</evidence>
<dbReference type="RefSeq" id="WP_167221864.1">
    <property type="nucleotide sequence ID" value="NZ_VUYU01000002.1"/>
</dbReference>
<evidence type="ECO:0000259" key="7">
    <source>
        <dbReference type="PROSITE" id="PS50110"/>
    </source>
</evidence>
<dbReference type="InterPro" id="IPR039420">
    <property type="entry name" value="WalR-like"/>
</dbReference>
<dbReference type="SUPFAM" id="SSF48452">
    <property type="entry name" value="TPR-like"/>
    <property type="match status" value="1"/>
</dbReference>
<evidence type="ECO:0000256" key="3">
    <source>
        <dbReference type="ARBA" id="ARBA00023015"/>
    </source>
</evidence>
<dbReference type="SMART" id="SM00448">
    <property type="entry name" value="REC"/>
    <property type="match status" value="1"/>
</dbReference>
<dbReference type="InterPro" id="IPR011990">
    <property type="entry name" value="TPR-like_helical_dom_sf"/>
</dbReference>
<organism evidence="8 9">
    <name type="scientific">Massilia rubra</name>
    <dbReference type="NCBI Taxonomy" id="2607910"/>
    <lineage>
        <taxon>Bacteria</taxon>
        <taxon>Pseudomonadati</taxon>
        <taxon>Pseudomonadota</taxon>
        <taxon>Betaproteobacteria</taxon>
        <taxon>Burkholderiales</taxon>
        <taxon>Oxalobacteraceae</taxon>
        <taxon>Telluria group</taxon>
        <taxon>Massilia</taxon>
    </lineage>
</organism>
<accession>A0ABX0LD51</accession>
<protein>
    <submittedName>
        <fullName evidence="8">Response regulator</fullName>
    </submittedName>
</protein>
<dbReference type="SUPFAM" id="SSF52172">
    <property type="entry name" value="CheY-like"/>
    <property type="match status" value="1"/>
</dbReference>
<comment type="caution">
    <text evidence="6">Lacks conserved residue(s) required for the propagation of feature annotation.</text>
</comment>
<dbReference type="Gene3D" id="1.25.40.10">
    <property type="entry name" value="Tetratricopeptide repeat domain"/>
    <property type="match status" value="1"/>
</dbReference>
<feature type="domain" description="Response regulatory" evidence="7">
    <location>
        <begin position="8"/>
        <end position="132"/>
    </location>
</feature>
<dbReference type="InterPro" id="IPR001789">
    <property type="entry name" value="Sig_transdc_resp-reg_receiver"/>
</dbReference>
<dbReference type="InterPro" id="IPR011006">
    <property type="entry name" value="CheY-like_superfamily"/>
</dbReference>
<dbReference type="PANTHER" id="PTHR48111">
    <property type="entry name" value="REGULATOR OF RPOS"/>
    <property type="match status" value="1"/>
</dbReference>
<dbReference type="Gene3D" id="3.40.50.2300">
    <property type="match status" value="1"/>
</dbReference>
<keyword evidence="5" id="KW-0804">Transcription</keyword>
<dbReference type="Proteomes" id="UP000785613">
    <property type="component" value="Unassembled WGS sequence"/>
</dbReference>
<reference evidence="8 9" key="1">
    <citation type="submission" date="2019-09" db="EMBL/GenBank/DDBJ databases">
        <title>Taxonomy of Antarctic Massilia spp.: description of Massilia rubra sp. nov., Massilia aquatica sp. nov., Massilia mucilaginosa sp. nov., Massilia frigida sp. nov. isolated from streams, lakes and regoliths.</title>
        <authorList>
            <person name="Holochova P."/>
            <person name="Sedlacek I."/>
            <person name="Kralova S."/>
            <person name="Maslanova I."/>
            <person name="Busse H.-J."/>
            <person name="Stankova E."/>
            <person name="Vrbovska V."/>
            <person name="Kovarovic V."/>
            <person name="Bartak M."/>
            <person name="Svec P."/>
            <person name="Pantucek R."/>
        </authorList>
    </citation>
    <scope>NUCLEOTIDE SEQUENCE [LARGE SCALE GENOMIC DNA]</scope>
    <source>
        <strain evidence="8 9">CCM 8692</strain>
    </source>
</reference>